<accession>A0ABU7PGZ3</accession>
<evidence type="ECO:0000256" key="1">
    <source>
        <dbReference type="SAM" id="MobiDB-lite"/>
    </source>
</evidence>
<feature type="transmembrane region" description="Helical" evidence="2">
    <location>
        <begin position="182"/>
        <end position="205"/>
    </location>
</feature>
<gene>
    <name evidence="3" type="ORF">V2S66_24425</name>
</gene>
<feature type="transmembrane region" description="Helical" evidence="2">
    <location>
        <begin position="98"/>
        <end position="119"/>
    </location>
</feature>
<evidence type="ECO:0000256" key="2">
    <source>
        <dbReference type="SAM" id="Phobius"/>
    </source>
</evidence>
<organism evidence="3 4">
    <name type="scientific">Actinacidiphila polyblastidii</name>
    <dbReference type="NCBI Taxonomy" id="3110430"/>
    <lineage>
        <taxon>Bacteria</taxon>
        <taxon>Bacillati</taxon>
        <taxon>Actinomycetota</taxon>
        <taxon>Actinomycetes</taxon>
        <taxon>Kitasatosporales</taxon>
        <taxon>Streptomycetaceae</taxon>
        <taxon>Actinacidiphila</taxon>
    </lineage>
</organism>
<feature type="transmembrane region" description="Helical" evidence="2">
    <location>
        <begin position="212"/>
        <end position="230"/>
    </location>
</feature>
<feature type="compositionally biased region" description="Low complexity" evidence="1">
    <location>
        <begin position="10"/>
        <end position="20"/>
    </location>
</feature>
<keyword evidence="2" id="KW-0812">Transmembrane</keyword>
<dbReference type="RefSeq" id="WP_330798446.1">
    <property type="nucleotide sequence ID" value="NZ_JAZEWV010000025.1"/>
</dbReference>
<comment type="caution">
    <text evidence="3">The sequence shown here is derived from an EMBL/GenBank/DDBJ whole genome shotgun (WGS) entry which is preliminary data.</text>
</comment>
<dbReference type="EMBL" id="JAZEWV010000025">
    <property type="protein sequence ID" value="MEE4545101.1"/>
    <property type="molecule type" value="Genomic_DNA"/>
</dbReference>
<feature type="transmembrane region" description="Helical" evidence="2">
    <location>
        <begin position="40"/>
        <end position="61"/>
    </location>
</feature>
<dbReference type="Proteomes" id="UP001344658">
    <property type="component" value="Unassembled WGS sequence"/>
</dbReference>
<keyword evidence="4" id="KW-1185">Reference proteome</keyword>
<protein>
    <recommendedName>
        <fullName evidence="5">ABC transporter permease</fullName>
    </recommendedName>
</protein>
<evidence type="ECO:0000313" key="3">
    <source>
        <dbReference type="EMBL" id="MEE4545101.1"/>
    </source>
</evidence>
<evidence type="ECO:0000313" key="4">
    <source>
        <dbReference type="Proteomes" id="UP001344658"/>
    </source>
</evidence>
<keyword evidence="2" id="KW-0472">Membrane</keyword>
<sequence length="359" mass="37702">MTPLAPAPLTADSAGGDSTTTGQGGGLAGLLWLTWRQHRWALAGSVLLAAALTGWIAYLAADMTALHHQCHDLPCASGSTQEAALTAPFGPLRVANDLLQVVEFLPLLVGMFLGVPLLAREHEQRTLLLAWSQDVSPARWLWTKLALIGTVVAVLTAALAAVCDHLAHVMADVSEGGLFDGSMFLDSGMLPLALGVAWFAVGVALGAGIRRVLPAVVGAVAGYAALLAVVEWRYPTFETPVSRFRPIAPLGDAGPIGSVNDLKIKGGFRIGPGEVQNLYDSSGHAVDYTRLKGLCSTDLGPDTLLPCLSRHHMQTFVKFQPADRIPQFHLILACGYLGIGALALAAVWLIVRGTSLSAG</sequence>
<feature type="transmembrane region" description="Helical" evidence="2">
    <location>
        <begin position="140"/>
        <end position="162"/>
    </location>
</feature>
<keyword evidence="2" id="KW-1133">Transmembrane helix</keyword>
<proteinExistence type="predicted"/>
<reference evidence="3 4" key="1">
    <citation type="submission" date="2023-12" db="EMBL/GenBank/DDBJ databases">
        <title>Streptomyces sp. V4-01.</title>
        <authorList>
            <person name="Somphong A."/>
            <person name="Phongsopitanun W."/>
        </authorList>
    </citation>
    <scope>NUCLEOTIDE SEQUENCE [LARGE SCALE GENOMIC DNA]</scope>
    <source>
        <strain evidence="3 4">V4-01</strain>
    </source>
</reference>
<feature type="region of interest" description="Disordered" evidence="1">
    <location>
        <begin position="1"/>
        <end position="20"/>
    </location>
</feature>
<evidence type="ECO:0008006" key="5">
    <source>
        <dbReference type="Google" id="ProtNLM"/>
    </source>
</evidence>
<name>A0ABU7PGZ3_9ACTN</name>
<feature type="transmembrane region" description="Helical" evidence="2">
    <location>
        <begin position="328"/>
        <end position="351"/>
    </location>
</feature>